<feature type="region of interest" description="Disordered" evidence="1">
    <location>
        <begin position="115"/>
        <end position="163"/>
    </location>
</feature>
<sequence length="163" mass="18036">MWRSSWRQSSLPVCCCLTLVCQGTLYPAKDEVHPMSGNEKAINLLAWQAPTTCPNMTTATTYLDSSNILQLGNFTQLMVEGVDNQPGIHISKDEENPQQAHEDMVGEDHIIDNRCIDDDNDQRAPLHIGDESIRKNGDGQASPSFECAREGSHRADGSGMRYS</sequence>
<proteinExistence type="predicted"/>
<feature type="signal peptide" evidence="2">
    <location>
        <begin position="1"/>
        <end position="23"/>
    </location>
</feature>
<evidence type="ECO:0000313" key="3">
    <source>
        <dbReference type="EMBL" id="MPC20486.1"/>
    </source>
</evidence>
<organism evidence="3 4">
    <name type="scientific">Portunus trituberculatus</name>
    <name type="common">Swimming crab</name>
    <name type="synonym">Neptunus trituberculatus</name>
    <dbReference type="NCBI Taxonomy" id="210409"/>
    <lineage>
        <taxon>Eukaryota</taxon>
        <taxon>Metazoa</taxon>
        <taxon>Ecdysozoa</taxon>
        <taxon>Arthropoda</taxon>
        <taxon>Crustacea</taxon>
        <taxon>Multicrustacea</taxon>
        <taxon>Malacostraca</taxon>
        <taxon>Eumalacostraca</taxon>
        <taxon>Eucarida</taxon>
        <taxon>Decapoda</taxon>
        <taxon>Pleocyemata</taxon>
        <taxon>Brachyura</taxon>
        <taxon>Eubrachyura</taxon>
        <taxon>Portunoidea</taxon>
        <taxon>Portunidae</taxon>
        <taxon>Portuninae</taxon>
        <taxon>Portunus</taxon>
    </lineage>
</organism>
<evidence type="ECO:0000256" key="1">
    <source>
        <dbReference type="SAM" id="MobiDB-lite"/>
    </source>
</evidence>
<gene>
    <name evidence="3" type="ORF">E2C01_013431</name>
</gene>
<evidence type="ECO:0000313" key="4">
    <source>
        <dbReference type="Proteomes" id="UP000324222"/>
    </source>
</evidence>
<comment type="caution">
    <text evidence="3">The sequence shown here is derived from an EMBL/GenBank/DDBJ whole genome shotgun (WGS) entry which is preliminary data.</text>
</comment>
<feature type="compositionally biased region" description="Basic and acidic residues" evidence="1">
    <location>
        <begin position="115"/>
        <end position="137"/>
    </location>
</feature>
<name>A0A5B7DH95_PORTR</name>
<feature type="chain" id="PRO_5022827535" evidence="2">
    <location>
        <begin position="24"/>
        <end position="163"/>
    </location>
</feature>
<dbReference type="Proteomes" id="UP000324222">
    <property type="component" value="Unassembled WGS sequence"/>
</dbReference>
<feature type="compositionally biased region" description="Basic and acidic residues" evidence="1">
    <location>
        <begin position="147"/>
        <end position="156"/>
    </location>
</feature>
<keyword evidence="2" id="KW-0732">Signal</keyword>
<keyword evidence="4" id="KW-1185">Reference proteome</keyword>
<dbReference type="EMBL" id="VSRR010000877">
    <property type="protein sequence ID" value="MPC20486.1"/>
    <property type="molecule type" value="Genomic_DNA"/>
</dbReference>
<protein>
    <submittedName>
        <fullName evidence="3">Uncharacterized protein</fullName>
    </submittedName>
</protein>
<reference evidence="3 4" key="1">
    <citation type="submission" date="2019-05" db="EMBL/GenBank/DDBJ databases">
        <title>Another draft genome of Portunus trituberculatus and its Hox gene families provides insights of decapod evolution.</title>
        <authorList>
            <person name="Jeong J.-H."/>
            <person name="Song I."/>
            <person name="Kim S."/>
            <person name="Choi T."/>
            <person name="Kim D."/>
            <person name="Ryu S."/>
            <person name="Kim W."/>
        </authorList>
    </citation>
    <scope>NUCLEOTIDE SEQUENCE [LARGE SCALE GENOMIC DNA]</scope>
    <source>
        <tissue evidence="3">Muscle</tissue>
    </source>
</reference>
<accession>A0A5B7DH95</accession>
<dbReference type="AlphaFoldDB" id="A0A5B7DH95"/>
<evidence type="ECO:0000256" key="2">
    <source>
        <dbReference type="SAM" id="SignalP"/>
    </source>
</evidence>